<dbReference type="InterPro" id="IPR027841">
    <property type="entry name" value="IL-17_rcpt_C/E_N"/>
</dbReference>
<keyword evidence="1" id="KW-0812">Transmembrane</keyword>
<feature type="transmembrane region" description="Helical" evidence="1">
    <location>
        <begin position="267"/>
        <end position="287"/>
    </location>
</feature>
<dbReference type="Pfam" id="PF15037">
    <property type="entry name" value="IL17_R_N"/>
    <property type="match status" value="1"/>
</dbReference>
<evidence type="ECO:0000256" key="1">
    <source>
        <dbReference type="SAM" id="Phobius"/>
    </source>
</evidence>
<feature type="domain" description="Interleukin-17 receptor C/E N-terminal" evidence="2">
    <location>
        <begin position="96"/>
        <end position="170"/>
    </location>
</feature>
<feature type="non-terminal residue" evidence="3">
    <location>
        <position position="1"/>
    </location>
</feature>
<gene>
    <name evidence="3" type="primary">Il17rc_0</name>
    <name evidence="3" type="ORF">HIMHIM_R09771</name>
</gene>
<dbReference type="AlphaFoldDB" id="A0A7L1LNQ5"/>
<feature type="non-terminal residue" evidence="3">
    <location>
        <position position="307"/>
    </location>
</feature>
<protein>
    <submittedName>
        <fullName evidence="3">I17RC protein</fullName>
    </submittedName>
</protein>
<evidence type="ECO:0000313" key="4">
    <source>
        <dbReference type="Proteomes" id="UP000571567"/>
    </source>
</evidence>
<reference evidence="3 4" key="1">
    <citation type="submission" date="2019-09" db="EMBL/GenBank/DDBJ databases">
        <title>Bird 10,000 Genomes (B10K) Project - Family phase.</title>
        <authorList>
            <person name="Zhang G."/>
        </authorList>
    </citation>
    <scope>NUCLEOTIDE SEQUENCE [LARGE SCALE GENOMIC DNA]</scope>
    <source>
        <strain evidence="3">B10K-DU-002-13</strain>
        <tissue evidence="3">Muscle</tissue>
    </source>
</reference>
<keyword evidence="1" id="KW-0472">Membrane</keyword>
<keyword evidence="4" id="KW-1185">Reference proteome</keyword>
<dbReference type="OrthoDB" id="9949622at2759"/>
<evidence type="ECO:0000313" key="3">
    <source>
        <dbReference type="EMBL" id="NXN76127.1"/>
    </source>
</evidence>
<dbReference type="EMBL" id="VXBK01011392">
    <property type="protein sequence ID" value="NXN76127.1"/>
    <property type="molecule type" value="Genomic_DNA"/>
</dbReference>
<evidence type="ECO:0000259" key="2">
    <source>
        <dbReference type="Pfam" id="PF15037"/>
    </source>
</evidence>
<comment type="caution">
    <text evidence="3">The sequence shown here is derived from an EMBL/GenBank/DDBJ whole genome shotgun (WGS) entry which is preliminary data.</text>
</comment>
<proteinExistence type="predicted"/>
<organism evidence="3 4">
    <name type="scientific">Himantopus himantopus</name>
    <name type="common">Black-winged stilt</name>
    <name type="synonym">Charadrius himantopus</name>
    <dbReference type="NCBI Taxonomy" id="225398"/>
    <lineage>
        <taxon>Eukaryota</taxon>
        <taxon>Metazoa</taxon>
        <taxon>Chordata</taxon>
        <taxon>Craniata</taxon>
        <taxon>Vertebrata</taxon>
        <taxon>Euteleostomi</taxon>
        <taxon>Archelosauria</taxon>
        <taxon>Archosauria</taxon>
        <taxon>Dinosauria</taxon>
        <taxon>Saurischia</taxon>
        <taxon>Theropoda</taxon>
        <taxon>Coelurosauria</taxon>
        <taxon>Aves</taxon>
        <taxon>Neognathae</taxon>
        <taxon>Neoaves</taxon>
        <taxon>Charadriiformes</taxon>
        <taxon>Recurvirostridae</taxon>
        <taxon>Himantopus</taxon>
    </lineage>
</organism>
<name>A0A7L1LNQ5_HIMHI</name>
<dbReference type="Proteomes" id="UP000571567">
    <property type="component" value="Unassembled WGS sequence"/>
</dbReference>
<keyword evidence="1" id="KW-1133">Transmembrane helix</keyword>
<sequence length="307" mass="32416">HPFPGATADAKAWERLWARSQLVLHTEGQALTCSLSAPCDLPAELVPCWQPEPTGPCQALPGLQQPAVGQVSGALWGAGDTGGMWVALTEHRSCPQGPQEFGGLRPHPNLCVQVWSSGQVRLTQCLRDGEYCQALPGRADDLLLLERGGNASLCALERGTCTPLASFASTVRGRDPSVPAVVVLVAQLAHPLPLLQGAGRPGLLEQELQRDVVAGQCRQVSAGSQRAAGTGQAACDMSPSLQIWHPENGTGVVLWACPLHKYLRARWALAWMGVLLGAACLLLLLLLKKEDVKGERCLPGGVPGLGP</sequence>
<accession>A0A7L1LNQ5</accession>